<name>A0A248JRK6_9PROT</name>
<dbReference type="KEGG" id="nao:Y958_08495"/>
<evidence type="ECO:0000259" key="2">
    <source>
        <dbReference type="Pfam" id="PF09976"/>
    </source>
</evidence>
<dbReference type="AlphaFoldDB" id="A0A248JRK6"/>
<keyword evidence="4" id="KW-1185">Reference proteome</keyword>
<keyword evidence="1" id="KW-0472">Membrane</keyword>
<evidence type="ECO:0000256" key="1">
    <source>
        <dbReference type="SAM" id="Phobius"/>
    </source>
</evidence>
<dbReference type="Pfam" id="PF09976">
    <property type="entry name" value="TPR_21"/>
    <property type="match status" value="1"/>
</dbReference>
<sequence>MVPASVSKSELMSDIFREVDDDLRRERLEKLWRQVGPYLLVGAVAILAGTAAYVAWDQYRTRQAIERTSALISATEKVSPAIESGNAKDALAALAAVTPKLGGAPATLARLQEAGLKAASGDAAGAIALYDQIAGSADNDPLFRDLAQILAVMQQVDTGNPAQLQSRIAGLTKGPWRYTAQELSGLLYLRANDLAKAREIFQSLSVDPAAPQGVRARAADLVALYAEQK</sequence>
<protein>
    <recommendedName>
        <fullName evidence="2">Ancillary SecYEG translocon subunit/Cell division coordinator CpoB TPR domain-containing protein</fullName>
    </recommendedName>
</protein>
<evidence type="ECO:0000313" key="3">
    <source>
        <dbReference type="EMBL" id="ASG20844.1"/>
    </source>
</evidence>
<organism evidence="3 4">
    <name type="scientific">Nitrospirillum viridazoti CBAmc</name>
    <dbReference type="NCBI Taxonomy" id="1441467"/>
    <lineage>
        <taxon>Bacteria</taxon>
        <taxon>Pseudomonadati</taxon>
        <taxon>Pseudomonadota</taxon>
        <taxon>Alphaproteobacteria</taxon>
        <taxon>Rhodospirillales</taxon>
        <taxon>Azospirillaceae</taxon>
        <taxon>Nitrospirillum</taxon>
        <taxon>Nitrospirillum viridazoti</taxon>
    </lineage>
</organism>
<feature type="domain" description="Ancillary SecYEG translocon subunit/Cell division coordinator CpoB TPR" evidence="2">
    <location>
        <begin position="31"/>
        <end position="203"/>
    </location>
</feature>
<dbReference type="InterPro" id="IPR018704">
    <property type="entry name" value="SecYEG/CpoB_TPR"/>
</dbReference>
<keyword evidence="1" id="KW-0812">Transmembrane</keyword>
<dbReference type="EMBL" id="CP022110">
    <property type="protein sequence ID" value="ASG20844.1"/>
    <property type="molecule type" value="Genomic_DNA"/>
</dbReference>
<gene>
    <name evidence="3" type="ORF">Y958_08495</name>
</gene>
<accession>A0A248JRK6</accession>
<dbReference type="Proteomes" id="UP000197153">
    <property type="component" value="Chromosome 1"/>
</dbReference>
<proteinExistence type="predicted"/>
<reference evidence="3 4" key="1">
    <citation type="submission" date="2017-06" db="EMBL/GenBank/DDBJ databases">
        <title>Complete genome sequence of Nitrospirillum amazonense strain CBAmC, an endophytic nitrogen-fixing and plant growth-promoting bacterium, isolated from sugarcane.</title>
        <authorList>
            <person name="Schwab S."/>
            <person name="dos Santos Teixeira K.R."/>
            <person name="Simoes Araujo J.L."/>
            <person name="Soares Vidal M."/>
            <person name="Borges de Freitas H.R."/>
            <person name="Rivello Crivelaro A.L."/>
            <person name="Bueno de Camargo Nunes A."/>
            <person name="dos Santos C.M."/>
            <person name="Palmeira da Silva Rosa D."/>
            <person name="da Silva Padilha D."/>
            <person name="da Silva E."/>
            <person name="Araujo Terra L."/>
            <person name="Soares Mendes V."/>
            <person name="Farinelli L."/>
            <person name="Magalhaes Cruz L."/>
            <person name="Baldani J.I."/>
        </authorList>
    </citation>
    <scope>NUCLEOTIDE SEQUENCE [LARGE SCALE GENOMIC DNA]</scope>
    <source>
        <strain evidence="3 4">CBAmC</strain>
    </source>
</reference>
<evidence type="ECO:0000313" key="4">
    <source>
        <dbReference type="Proteomes" id="UP000197153"/>
    </source>
</evidence>
<feature type="transmembrane region" description="Helical" evidence="1">
    <location>
        <begin position="35"/>
        <end position="56"/>
    </location>
</feature>
<keyword evidence="1" id="KW-1133">Transmembrane helix</keyword>